<dbReference type="HOGENOM" id="CLU_1266570_0_0_1"/>
<evidence type="ECO:0000313" key="2">
    <source>
        <dbReference type="EMBL" id="EEH08678.1"/>
    </source>
</evidence>
<feature type="region of interest" description="Disordered" evidence="1">
    <location>
        <begin position="1"/>
        <end position="118"/>
    </location>
</feature>
<sequence>MGRKRRTKGAGGRGWLGRGGSQARMEPSYGGNGREGDGRRRGMRMEVRMETRMEVRMEVRMEDEDAGMKKTRPRENQKEERSKHTDEPAYGTRRDTTWGTPARERQKRQKKQKKQNLEEAGEALRVWGGKYYESDLLHRPRRRRCCLRFLQGHDAGPIADSSTFQPAATMQQQQHQKQQRASASTSASSAAPTPGIILDGRLLSPHELRLLKGSKGSY</sequence>
<dbReference type="InParanoid" id="C0NIF8"/>
<dbReference type="EMBL" id="GG663365">
    <property type="protein sequence ID" value="EEH08678.1"/>
    <property type="molecule type" value="Genomic_DNA"/>
</dbReference>
<feature type="compositionally biased region" description="Low complexity" evidence="1">
    <location>
        <begin position="165"/>
        <end position="194"/>
    </location>
</feature>
<keyword evidence="3" id="KW-1185">Reference proteome</keyword>
<dbReference type="Proteomes" id="UP000001631">
    <property type="component" value="Unassembled WGS sequence"/>
</dbReference>
<feature type="compositionally biased region" description="Gly residues" evidence="1">
    <location>
        <begin position="9"/>
        <end position="20"/>
    </location>
</feature>
<feature type="compositionally biased region" description="Basic and acidic residues" evidence="1">
    <location>
        <begin position="73"/>
        <end position="96"/>
    </location>
</feature>
<proteinExistence type="predicted"/>
<name>C0NIF8_AJECG</name>
<evidence type="ECO:0000256" key="1">
    <source>
        <dbReference type="SAM" id="MobiDB-lite"/>
    </source>
</evidence>
<dbReference type="RefSeq" id="XP_045289159.1">
    <property type="nucleotide sequence ID" value="XM_045429264.1"/>
</dbReference>
<dbReference type="AlphaFoldDB" id="C0NIF8"/>
<evidence type="ECO:0000313" key="3">
    <source>
        <dbReference type="Proteomes" id="UP000001631"/>
    </source>
</evidence>
<feature type="region of interest" description="Disordered" evidence="1">
    <location>
        <begin position="155"/>
        <end position="199"/>
    </location>
</feature>
<gene>
    <name evidence="2" type="ORF">HCBG_02215</name>
</gene>
<protein>
    <submittedName>
        <fullName evidence="2">Uncharacterized protein</fullName>
    </submittedName>
</protein>
<reference evidence="2" key="1">
    <citation type="submission" date="2009-02" db="EMBL/GenBank/DDBJ databases">
        <title>The Genome Sequence of Ajellomyces capsulatus strain G186AR.</title>
        <authorList>
            <consortium name="The Broad Institute Genome Sequencing Platform"/>
            <person name="Champion M."/>
            <person name="Cuomo C."/>
            <person name="Ma L.-J."/>
            <person name="Henn M.R."/>
            <person name="Sil A."/>
            <person name="Goldman B."/>
            <person name="Young S.K."/>
            <person name="Kodira C.D."/>
            <person name="Zeng Q."/>
            <person name="Koehrsen M."/>
            <person name="Alvarado L."/>
            <person name="Berlin A."/>
            <person name="Borenstein D."/>
            <person name="Chen Z."/>
            <person name="Engels R."/>
            <person name="Freedman E."/>
            <person name="Gellesch M."/>
            <person name="Goldberg J."/>
            <person name="Griggs A."/>
            <person name="Gujja S."/>
            <person name="Heiman D."/>
            <person name="Hepburn T."/>
            <person name="Howarth C."/>
            <person name="Jen D."/>
            <person name="Larson L."/>
            <person name="Lewis B."/>
            <person name="Mehta T."/>
            <person name="Park D."/>
            <person name="Pearson M."/>
            <person name="Roberts A."/>
            <person name="Saif S."/>
            <person name="Shea T."/>
            <person name="Shenoy N."/>
            <person name="Sisk P."/>
            <person name="Stolte C."/>
            <person name="Sykes S."/>
            <person name="Walk T."/>
            <person name="White J."/>
            <person name="Yandava C."/>
            <person name="Klein B."/>
            <person name="McEwen J.G."/>
            <person name="Puccia R."/>
            <person name="Goldman G.H."/>
            <person name="Felipe M.S."/>
            <person name="Nino-Vega G."/>
            <person name="San-Blas G."/>
            <person name="Taylor J."/>
            <person name="Mendoza L."/>
            <person name="Galagan J."/>
            <person name="Nusbaum C."/>
            <person name="Birren B."/>
        </authorList>
    </citation>
    <scope>NUCLEOTIDE SEQUENCE</scope>
    <source>
        <strain evidence="2">G186AR</strain>
    </source>
</reference>
<feature type="compositionally biased region" description="Basic residues" evidence="1">
    <location>
        <begin position="105"/>
        <end position="114"/>
    </location>
</feature>
<dbReference type="GeneID" id="69035231"/>
<organism evidence="2 3">
    <name type="scientific">Ajellomyces capsulatus (strain G186AR / H82 / ATCC MYA-2454 / RMSCC 2432)</name>
    <name type="common">Darling's disease fungus</name>
    <name type="synonym">Histoplasma capsulatum</name>
    <dbReference type="NCBI Taxonomy" id="447093"/>
    <lineage>
        <taxon>Eukaryota</taxon>
        <taxon>Fungi</taxon>
        <taxon>Dikarya</taxon>
        <taxon>Ascomycota</taxon>
        <taxon>Pezizomycotina</taxon>
        <taxon>Eurotiomycetes</taxon>
        <taxon>Eurotiomycetidae</taxon>
        <taxon>Onygenales</taxon>
        <taxon>Ajellomycetaceae</taxon>
        <taxon>Histoplasma</taxon>
    </lineage>
</organism>
<feature type="compositionally biased region" description="Basic and acidic residues" evidence="1">
    <location>
        <begin position="34"/>
        <end position="60"/>
    </location>
</feature>
<accession>C0NIF8</accession>